<evidence type="ECO:0000313" key="1">
    <source>
        <dbReference type="EMBL" id="SDE76216.1"/>
    </source>
</evidence>
<proteinExistence type="predicted"/>
<dbReference type="OrthoDB" id="341007at2157"/>
<organism evidence="1 2">
    <name type="scientific">Halorientalis regularis</name>
    <dbReference type="NCBI Taxonomy" id="660518"/>
    <lineage>
        <taxon>Archaea</taxon>
        <taxon>Methanobacteriati</taxon>
        <taxon>Methanobacteriota</taxon>
        <taxon>Stenosarchaea group</taxon>
        <taxon>Halobacteria</taxon>
        <taxon>Halobacteriales</taxon>
        <taxon>Haloarculaceae</taxon>
        <taxon>Halorientalis</taxon>
    </lineage>
</organism>
<dbReference type="Proteomes" id="UP000199076">
    <property type="component" value="Unassembled WGS sequence"/>
</dbReference>
<reference evidence="2" key="1">
    <citation type="submission" date="2016-10" db="EMBL/GenBank/DDBJ databases">
        <authorList>
            <person name="Varghese N."/>
            <person name="Submissions S."/>
        </authorList>
    </citation>
    <scope>NUCLEOTIDE SEQUENCE [LARGE SCALE GENOMIC DNA]</scope>
    <source>
        <strain evidence="2">IBRC-M 10760</strain>
    </source>
</reference>
<keyword evidence="2" id="KW-1185">Reference proteome</keyword>
<dbReference type="AlphaFoldDB" id="A0A1G7FJY4"/>
<sequence>MGKVNIGLRGWRFDEDEVFDEDGDLEPLGTLEPETRDRIVRLSTMMGEPCDACYLVHGDENIQECNVARVVYGEPLGEVLLCPEHEADFLYWFREEGGKDYAGETELEDAFHAWFDDGGRAPDGYAGIDHVDTDADDIPAPDPAEELPTLEEELEKLDDEKLDDLGVDLSELDL</sequence>
<gene>
    <name evidence="1" type="ORF">SAMN05216218_101228</name>
</gene>
<evidence type="ECO:0000313" key="2">
    <source>
        <dbReference type="Proteomes" id="UP000199076"/>
    </source>
</evidence>
<dbReference type="InterPro" id="IPR058427">
    <property type="entry name" value="DUF8114"/>
</dbReference>
<protein>
    <submittedName>
        <fullName evidence="1">Uncharacterized protein</fullName>
    </submittedName>
</protein>
<dbReference type="Pfam" id="PF26419">
    <property type="entry name" value="DUF8114"/>
    <property type="match status" value="1"/>
</dbReference>
<accession>A0A1G7FJY4</accession>
<dbReference type="EMBL" id="FNBK01000001">
    <property type="protein sequence ID" value="SDE76216.1"/>
    <property type="molecule type" value="Genomic_DNA"/>
</dbReference>
<dbReference type="STRING" id="660518.SAMN05216218_101228"/>
<name>A0A1G7FJY4_9EURY</name>
<dbReference type="RefSeq" id="WP_092686805.1">
    <property type="nucleotide sequence ID" value="NZ_FNBK01000001.1"/>
</dbReference>